<evidence type="ECO:0000256" key="3">
    <source>
        <dbReference type="ARBA" id="ARBA00022723"/>
    </source>
</evidence>
<dbReference type="PROSITE" id="PS51007">
    <property type="entry name" value="CYTC"/>
    <property type="match status" value="1"/>
</dbReference>
<keyword evidence="6" id="KW-0560">Oxidoreductase</keyword>
<evidence type="ECO:0000256" key="6">
    <source>
        <dbReference type="ARBA" id="ARBA00023002"/>
    </source>
</evidence>
<dbReference type="InterPro" id="IPR004852">
    <property type="entry name" value="Di-haem_cyt_c_peroxidsae"/>
</dbReference>
<proteinExistence type="predicted"/>
<dbReference type="OrthoDB" id="9805202at2"/>
<dbReference type="InterPro" id="IPR026259">
    <property type="entry name" value="MauG/Cytc_peroxidase"/>
</dbReference>
<comment type="cofactor">
    <cofactor evidence="8">
        <name>heme</name>
        <dbReference type="ChEBI" id="CHEBI:30413"/>
    </cofactor>
    <text evidence="8">Binds 2 heme groups.</text>
</comment>
<dbReference type="InterPro" id="IPR023929">
    <property type="entry name" value="MbnH-like"/>
</dbReference>
<organism evidence="11 12">
    <name type="scientific">Leptospira fainei serovar Hurstbridge str. BUT 6</name>
    <dbReference type="NCBI Taxonomy" id="1193011"/>
    <lineage>
        <taxon>Bacteria</taxon>
        <taxon>Pseudomonadati</taxon>
        <taxon>Spirochaetota</taxon>
        <taxon>Spirochaetia</taxon>
        <taxon>Leptospirales</taxon>
        <taxon>Leptospiraceae</taxon>
        <taxon>Leptospira</taxon>
    </lineage>
</organism>
<evidence type="ECO:0000256" key="4">
    <source>
        <dbReference type="ARBA" id="ARBA00022729"/>
    </source>
</evidence>
<dbReference type="InterPro" id="IPR051395">
    <property type="entry name" value="Cytochrome_c_Peroxidase/MauG"/>
</dbReference>
<evidence type="ECO:0000256" key="8">
    <source>
        <dbReference type="PIRSR" id="PIRSR000294-1"/>
    </source>
</evidence>
<evidence type="ECO:0000313" key="11">
    <source>
        <dbReference type="EMBL" id="EPG74745.1"/>
    </source>
</evidence>
<dbReference type="GO" id="GO:0042597">
    <property type="term" value="C:periplasmic space"/>
    <property type="evidence" value="ECO:0007669"/>
    <property type="project" value="UniProtKB-SubCell"/>
</dbReference>
<dbReference type="PIRSF" id="PIRSF000294">
    <property type="entry name" value="Cytochrome-c_peroxidase"/>
    <property type="match status" value="1"/>
</dbReference>
<dbReference type="InterPro" id="IPR036909">
    <property type="entry name" value="Cyt_c-like_dom_sf"/>
</dbReference>
<evidence type="ECO:0000256" key="9">
    <source>
        <dbReference type="PIRSR" id="PIRSR000294-2"/>
    </source>
</evidence>
<dbReference type="GO" id="GO:0020037">
    <property type="term" value="F:heme binding"/>
    <property type="evidence" value="ECO:0007669"/>
    <property type="project" value="InterPro"/>
</dbReference>
<comment type="caution">
    <text evidence="11">The sequence shown here is derived from an EMBL/GenBank/DDBJ whole genome shotgun (WGS) entry which is preliminary data.</text>
</comment>
<dbReference type="InterPro" id="IPR009056">
    <property type="entry name" value="Cyt_c-like_dom"/>
</dbReference>
<dbReference type="PROSITE" id="PS51257">
    <property type="entry name" value="PROKAR_LIPOPROTEIN"/>
    <property type="match status" value="1"/>
</dbReference>
<keyword evidence="4" id="KW-0732">Signal</keyword>
<comment type="subcellular location">
    <subcellularLocation>
        <location evidence="1">Periplasm</location>
    </subcellularLocation>
</comment>
<keyword evidence="2 8" id="KW-0349">Heme</keyword>
<dbReference type="Proteomes" id="UP000014540">
    <property type="component" value="Unassembled WGS sequence"/>
</dbReference>
<comment type="PTM">
    <text evidence="8">Binds 2 heme groups per subunit.</text>
</comment>
<evidence type="ECO:0000313" key="12">
    <source>
        <dbReference type="Proteomes" id="UP000014540"/>
    </source>
</evidence>
<keyword evidence="7 9" id="KW-0408">Iron</keyword>
<dbReference type="EMBL" id="AKWZ02000009">
    <property type="protein sequence ID" value="EPG74745.1"/>
    <property type="molecule type" value="Genomic_DNA"/>
</dbReference>
<dbReference type="GO" id="GO:0009055">
    <property type="term" value="F:electron transfer activity"/>
    <property type="evidence" value="ECO:0007669"/>
    <property type="project" value="InterPro"/>
</dbReference>
<dbReference type="RefSeq" id="WP_016549304.1">
    <property type="nucleotide sequence ID" value="NZ_AKWZ02000009.1"/>
</dbReference>
<dbReference type="PANTHER" id="PTHR30600">
    <property type="entry name" value="CYTOCHROME C PEROXIDASE-RELATED"/>
    <property type="match status" value="1"/>
</dbReference>
<dbReference type="STRING" id="1193011.LEP1GSC058_1704"/>
<dbReference type="GO" id="GO:0004130">
    <property type="term" value="F:cytochrome-c peroxidase activity"/>
    <property type="evidence" value="ECO:0007669"/>
    <property type="project" value="TreeGrafter"/>
</dbReference>
<keyword evidence="12" id="KW-1185">Reference proteome</keyword>
<dbReference type="AlphaFoldDB" id="S3VE21"/>
<dbReference type="SUPFAM" id="SSF46626">
    <property type="entry name" value="Cytochrome c"/>
    <property type="match status" value="2"/>
</dbReference>
<evidence type="ECO:0000256" key="7">
    <source>
        <dbReference type="ARBA" id="ARBA00023004"/>
    </source>
</evidence>
<keyword evidence="5" id="KW-0574">Periplasm</keyword>
<evidence type="ECO:0000256" key="2">
    <source>
        <dbReference type="ARBA" id="ARBA00022617"/>
    </source>
</evidence>
<feature type="domain" description="Cytochrome c" evidence="10">
    <location>
        <begin position="228"/>
        <end position="368"/>
    </location>
</feature>
<feature type="binding site" description="covalent" evidence="8">
    <location>
        <position position="91"/>
    </location>
    <ligand>
        <name>heme c</name>
        <dbReference type="ChEBI" id="CHEBI:61717"/>
        <label>1</label>
    </ligand>
</feature>
<dbReference type="GO" id="GO:0046872">
    <property type="term" value="F:metal ion binding"/>
    <property type="evidence" value="ECO:0007669"/>
    <property type="project" value="UniProtKB-KW"/>
</dbReference>
<feature type="binding site" description="covalent" evidence="8">
    <location>
        <position position="94"/>
    </location>
    <ligand>
        <name>heme c</name>
        <dbReference type="ChEBI" id="CHEBI:61717"/>
        <label>1</label>
    </ligand>
</feature>
<protein>
    <submittedName>
        <fullName evidence="11">Di-heme enzyme, MXAN_0977 family</fullName>
    </submittedName>
</protein>
<gene>
    <name evidence="11" type="ORF">LEP1GSC058_1704</name>
</gene>
<accession>S3VE21</accession>
<evidence type="ECO:0000256" key="5">
    <source>
        <dbReference type="ARBA" id="ARBA00022764"/>
    </source>
</evidence>
<dbReference type="Pfam" id="PF03150">
    <property type="entry name" value="CCP_MauG"/>
    <property type="match status" value="1"/>
</dbReference>
<dbReference type="Gene3D" id="1.10.760.10">
    <property type="entry name" value="Cytochrome c-like domain"/>
    <property type="match status" value="2"/>
</dbReference>
<dbReference type="NCBIfam" id="TIGR04039">
    <property type="entry name" value="MXAN_0977_Heme2"/>
    <property type="match status" value="1"/>
</dbReference>
<dbReference type="PANTHER" id="PTHR30600:SF14">
    <property type="entry name" value="CYTOCHROME C PEROXIDASE"/>
    <property type="match status" value="1"/>
</dbReference>
<name>S3VE21_9LEPT</name>
<sequence>MKYQYLFSIVLLVQSCSEVGIESKKKNSSIQSTILSMALLGKNESGYAWNLPLGFPKPKVPEENAMSEEKVTLGRFLFFEKRLSANQTQSCGSCHQPSKAFTDGLTVSVGSTGQLHARNAQHLSNIAYNVRQTWANPFLVKLEDQIPIPIFGDNPVELGMRNREEELIGRLKADSVYPDLFRAAFPEDSDPISLKSIVFAIASFERTLLSGDSPYDKYNRGNLNALSASAIRGKNLFFGERAECFHCHAGFNFTDTVLHSETVFEEFAVHNNGLDSSRYQVPNGGLYEFTAKTNDKGKFRAPSLRNVELTAPYMHDGSIPDLISVVNHYANGGSGDGRTNPNRDPLVRTFSLTESEKADLVEFLKSLTDTSFIRNRKFQDPF</sequence>
<evidence type="ECO:0000256" key="1">
    <source>
        <dbReference type="ARBA" id="ARBA00004418"/>
    </source>
</evidence>
<feature type="binding site" description="axial binding residue" evidence="9">
    <location>
        <position position="95"/>
    </location>
    <ligand>
        <name>heme c</name>
        <dbReference type="ChEBI" id="CHEBI:61717"/>
        <label>1</label>
    </ligand>
    <ligandPart>
        <name>Fe</name>
        <dbReference type="ChEBI" id="CHEBI:18248"/>
    </ligandPart>
</feature>
<feature type="binding site" description="covalent" evidence="8">
    <location>
        <position position="244"/>
    </location>
    <ligand>
        <name>heme c</name>
        <dbReference type="ChEBI" id="CHEBI:61717"/>
        <label>2</label>
    </ligand>
</feature>
<feature type="binding site" description="covalent" evidence="8">
    <location>
        <position position="247"/>
    </location>
    <ligand>
        <name>heme c</name>
        <dbReference type="ChEBI" id="CHEBI:61717"/>
        <label>2</label>
    </ligand>
</feature>
<keyword evidence="3 9" id="KW-0479">Metal-binding</keyword>
<evidence type="ECO:0000259" key="10">
    <source>
        <dbReference type="PROSITE" id="PS51007"/>
    </source>
</evidence>
<reference evidence="11" key="1">
    <citation type="submission" date="2013-04" db="EMBL/GenBank/DDBJ databases">
        <authorList>
            <person name="Harkins D.M."/>
            <person name="Durkin A.S."/>
            <person name="Selengut J.D."/>
            <person name="Sanka R."/>
            <person name="DePew J."/>
            <person name="Purushe J."/>
            <person name="Ahmed A."/>
            <person name="van der Linden H."/>
            <person name="Goris M.G.A."/>
            <person name="Hartskeerl R.A."/>
            <person name="Vinetz J.M."/>
            <person name="Sutton G.G."/>
            <person name="Nelson W.C."/>
            <person name="Fouts D.E."/>
        </authorList>
    </citation>
    <scope>NUCLEOTIDE SEQUENCE [LARGE SCALE GENOMIC DNA]</scope>
    <source>
        <strain evidence="11">BUT 6</strain>
    </source>
</reference>
<feature type="binding site" description="axial binding residue" evidence="9">
    <location>
        <position position="248"/>
    </location>
    <ligand>
        <name>heme c</name>
        <dbReference type="ChEBI" id="CHEBI:61717"/>
        <label>2</label>
    </ligand>
    <ligandPart>
        <name>Fe</name>
        <dbReference type="ChEBI" id="CHEBI:18248"/>
    </ligandPart>
</feature>